<dbReference type="EMBL" id="BKZW01000001">
    <property type="protein sequence ID" value="GER89102.1"/>
    <property type="molecule type" value="Genomic_DNA"/>
</dbReference>
<evidence type="ECO:0000256" key="1">
    <source>
        <dbReference type="ARBA" id="ARBA00001947"/>
    </source>
</evidence>
<dbReference type="InterPro" id="IPR011032">
    <property type="entry name" value="GroES-like_sf"/>
</dbReference>
<dbReference type="GO" id="GO:0046872">
    <property type="term" value="F:metal ion binding"/>
    <property type="evidence" value="ECO:0007669"/>
    <property type="project" value="UniProtKB-KW"/>
</dbReference>
<keyword evidence="10" id="KW-1185">Reference proteome</keyword>
<evidence type="ECO:0000256" key="4">
    <source>
        <dbReference type="ARBA" id="ARBA00022833"/>
    </source>
</evidence>
<evidence type="ECO:0000313" key="9">
    <source>
        <dbReference type="EMBL" id="GER89102.1"/>
    </source>
</evidence>
<proteinExistence type="predicted"/>
<keyword evidence="5" id="KW-0560">Oxidoreductase</keyword>
<comment type="cofactor">
    <cofactor evidence="1">
        <name>Zn(2+)</name>
        <dbReference type="ChEBI" id="CHEBI:29105"/>
    </cofactor>
</comment>
<dbReference type="GO" id="GO:0004022">
    <property type="term" value="F:alcohol dehydrogenase (NAD+) activity"/>
    <property type="evidence" value="ECO:0007669"/>
    <property type="project" value="UniProtKB-EC"/>
</dbReference>
<evidence type="ECO:0000256" key="3">
    <source>
        <dbReference type="ARBA" id="ARBA00022723"/>
    </source>
</evidence>
<evidence type="ECO:0000256" key="2">
    <source>
        <dbReference type="ARBA" id="ARBA00013190"/>
    </source>
</evidence>
<dbReference type="Gene3D" id="3.90.180.10">
    <property type="entry name" value="Medium-chain alcohol dehydrogenases, catalytic domain"/>
    <property type="match status" value="1"/>
</dbReference>
<comment type="catalytic activity">
    <reaction evidence="7">
        <text>a primary alcohol + NAD(+) = an aldehyde + NADH + H(+)</text>
        <dbReference type="Rhea" id="RHEA:10736"/>
        <dbReference type="ChEBI" id="CHEBI:15378"/>
        <dbReference type="ChEBI" id="CHEBI:15734"/>
        <dbReference type="ChEBI" id="CHEBI:17478"/>
        <dbReference type="ChEBI" id="CHEBI:57540"/>
        <dbReference type="ChEBI" id="CHEBI:57945"/>
        <dbReference type="EC" id="1.1.1.1"/>
    </reaction>
</comment>
<evidence type="ECO:0000256" key="7">
    <source>
        <dbReference type="ARBA" id="ARBA00049243"/>
    </source>
</evidence>
<dbReference type="EC" id="1.1.1.1" evidence="2"/>
<name>A0A5J4KPK9_9CHLR</name>
<evidence type="ECO:0000256" key="6">
    <source>
        <dbReference type="ARBA" id="ARBA00049164"/>
    </source>
</evidence>
<dbReference type="SUPFAM" id="SSF50129">
    <property type="entry name" value="GroES-like"/>
    <property type="match status" value="1"/>
</dbReference>
<evidence type="ECO:0000256" key="5">
    <source>
        <dbReference type="ARBA" id="ARBA00023002"/>
    </source>
</evidence>
<dbReference type="PANTHER" id="PTHR42940">
    <property type="entry name" value="ALCOHOL DEHYDROGENASE 1-RELATED"/>
    <property type="match status" value="1"/>
</dbReference>
<sequence>MRVEAAVLYTPGQPTPYAHSKPLVIEEVELDPPGPGEVLVEVVSAGLCHSDLSVINGSMYPQLPDPMILGHEASGIVRETGPGYKIYRWMITWSFHLCPCVDTVNTAPLVVRYCVNLAIAPMDVAHC</sequence>
<evidence type="ECO:0000313" key="10">
    <source>
        <dbReference type="Proteomes" id="UP000326912"/>
    </source>
</evidence>
<accession>A0A5J4KPK9</accession>
<dbReference type="AlphaFoldDB" id="A0A5J4KPK9"/>
<dbReference type="GO" id="GO:0005737">
    <property type="term" value="C:cytoplasm"/>
    <property type="evidence" value="ECO:0007669"/>
    <property type="project" value="TreeGrafter"/>
</dbReference>
<evidence type="ECO:0000259" key="8">
    <source>
        <dbReference type="Pfam" id="PF08240"/>
    </source>
</evidence>
<reference evidence="9 10" key="1">
    <citation type="submission" date="2019-10" db="EMBL/GenBank/DDBJ databases">
        <title>Dictyobacter vulcani sp. nov., within the class Ktedonobacteria, isolated from soil of volcanic Mt. Zao.</title>
        <authorList>
            <person name="Zheng Y."/>
            <person name="Wang C.M."/>
            <person name="Sakai Y."/>
            <person name="Abe K."/>
            <person name="Yokota A."/>
            <person name="Yabe S."/>
        </authorList>
    </citation>
    <scope>NUCLEOTIDE SEQUENCE [LARGE SCALE GENOMIC DNA]</scope>
    <source>
        <strain evidence="9 10">W12</strain>
    </source>
</reference>
<feature type="domain" description="Alcohol dehydrogenase-like N-terminal" evidence="8">
    <location>
        <begin position="34"/>
        <end position="84"/>
    </location>
</feature>
<keyword evidence="3" id="KW-0479">Metal-binding</keyword>
<comment type="caution">
    <text evidence="9">The sequence shown here is derived from an EMBL/GenBank/DDBJ whole genome shotgun (WGS) entry which is preliminary data.</text>
</comment>
<dbReference type="RefSeq" id="WP_198925286.1">
    <property type="nucleotide sequence ID" value="NZ_BKZW01000001.1"/>
</dbReference>
<dbReference type="Pfam" id="PF08240">
    <property type="entry name" value="ADH_N"/>
    <property type="match status" value="1"/>
</dbReference>
<keyword evidence="4" id="KW-0862">Zinc</keyword>
<comment type="catalytic activity">
    <reaction evidence="6">
        <text>a secondary alcohol + NAD(+) = a ketone + NADH + H(+)</text>
        <dbReference type="Rhea" id="RHEA:10740"/>
        <dbReference type="ChEBI" id="CHEBI:15378"/>
        <dbReference type="ChEBI" id="CHEBI:17087"/>
        <dbReference type="ChEBI" id="CHEBI:35681"/>
        <dbReference type="ChEBI" id="CHEBI:57540"/>
        <dbReference type="ChEBI" id="CHEBI:57945"/>
        <dbReference type="EC" id="1.1.1.1"/>
    </reaction>
</comment>
<protein>
    <recommendedName>
        <fullName evidence="2">alcohol dehydrogenase</fullName>
        <ecNumber evidence="2">1.1.1.1</ecNumber>
    </recommendedName>
</protein>
<gene>
    <name evidence="9" type="ORF">KDW_32640</name>
</gene>
<dbReference type="PANTHER" id="PTHR42940:SF8">
    <property type="entry name" value="VACUOLAR PROTEIN SORTING-ASSOCIATED PROTEIN 11"/>
    <property type="match status" value="1"/>
</dbReference>
<organism evidence="9 10">
    <name type="scientific">Dictyobacter vulcani</name>
    <dbReference type="NCBI Taxonomy" id="2607529"/>
    <lineage>
        <taxon>Bacteria</taxon>
        <taxon>Bacillati</taxon>
        <taxon>Chloroflexota</taxon>
        <taxon>Ktedonobacteria</taxon>
        <taxon>Ktedonobacterales</taxon>
        <taxon>Dictyobacteraceae</taxon>
        <taxon>Dictyobacter</taxon>
    </lineage>
</organism>
<dbReference type="Proteomes" id="UP000326912">
    <property type="component" value="Unassembled WGS sequence"/>
</dbReference>
<dbReference type="InterPro" id="IPR013154">
    <property type="entry name" value="ADH-like_N"/>
</dbReference>